<evidence type="ECO:0000256" key="1">
    <source>
        <dbReference type="ARBA" id="ARBA00004651"/>
    </source>
</evidence>
<evidence type="ECO:0000256" key="8">
    <source>
        <dbReference type="ARBA" id="ARBA00022989"/>
    </source>
</evidence>
<dbReference type="GO" id="GO:0015774">
    <property type="term" value="P:polysaccharide transport"/>
    <property type="evidence" value="ECO:0007669"/>
    <property type="project" value="UniProtKB-KW"/>
</dbReference>
<dbReference type="PRINTS" id="PR00164">
    <property type="entry name" value="ABC2TRNSPORT"/>
</dbReference>
<reference evidence="13 14" key="1">
    <citation type="journal article" date="2011" name="Front. Microbiol.">
        <title>Genomic signatures of strain selection and enhancement in Bacillus atrophaeus var. globigii, a historical biowarfare simulant.</title>
        <authorList>
            <person name="Gibbons H.S."/>
            <person name="Broomall S.M."/>
            <person name="McNew L.A."/>
            <person name="Daligault H."/>
            <person name="Chapman C."/>
            <person name="Bruce D."/>
            <person name="Karavis M."/>
            <person name="Krepps M."/>
            <person name="McGregor P.A."/>
            <person name="Hong C."/>
            <person name="Park K.H."/>
            <person name="Akmal A."/>
            <person name="Feldman A."/>
            <person name="Lin J.S."/>
            <person name="Chang W.E."/>
            <person name="Higgs B.W."/>
            <person name="Demirev P."/>
            <person name="Lindquist J."/>
            <person name="Liem A."/>
            <person name="Fochler E."/>
            <person name="Read T.D."/>
            <person name="Tapia R."/>
            <person name="Johnson S."/>
            <person name="Bishop-Lilly K.A."/>
            <person name="Detter C."/>
            <person name="Han C."/>
            <person name="Sozhamannan S."/>
            <person name="Rosenzweig C.N."/>
            <person name="Skowronski E.W."/>
        </authorList>
    </citation>
    <scope>NUCLEOTIDE SEQUENCE [LARGE SCALE GENOMIC DNA]</scope>
    <source>
        <strain evidence="13 14">TPS4-2</strain>
    </source>
</reference>
<evidence type="ECO:0000256" key="7">
    <source>
        <dbReference type="ARBA" id="ARBA00022903"/>
    </source>
</evidence>
<evidence type="ECO:0000256" key="3">
    <source>
        <dbReference type="ARBA" id="ARBA00022448"/>
    </source>
</evidence>
<keyword evidence="7" id="KW-0972">Capsule biogenesis/degradation</keyword>
<dbReference type="GO" id="GO:0140359">
    <property type="term" value="F:ABC-type transporter activity"/>
    <property type="evidence" value="ECO:0007669"/>
    <property type="project" value="InterPro"/>
</dbReference>
<evidence type="ECO:0000256" key="4">
    <source>
        <dbReference type="ARBA" id="ARBA00022475"/>
    </source>
</evidence>
<organism evidence="13 14">
    <name type="scientific">Idiomarina piscisalsi</name>
    <dbReference type="NCBI Taxonomy" id="1096243"/>
    <lineage>
        <taxon>Bacteria</taxon>
        <taxon>Pseudomonadati</taxon>
        <taxon>Pseudomonadota</taxon>
        <taxon>Gammaproteobacteria</taxon>
        <taxon>Alteromonadales</taxon>
        <taxon>Idiomarinaceae</taxon>
        <taxon>Idiomarina</taxon>
    </lineage>
</organism>
<evidence type="ECO:0000256" key="6">
    <source>
        <dbReference type="ARBA" id="ARBA00022692"/>
    </source>
</evidence>
<evidence type="ECO:0000259" key="12">
    <source>
        <dbReference type="PROSITE" id="PS51012"/>
    </source>
</evidence>
<dbReference type="Proteomes" id="UP000288361">
    <property type="component" value="Unassembled WGS sequence"/>
</dbReference>
<keyword evidence="5" id="KW-0762">Sugar transport</keyword>
<feature type="transmembrane region" description="Helical" evidence="11">
    <location>
        <begin position="158"/>
        <end position="178"/>
    </location>
</feature>
<keyword evidence="6 11" id="KW-0812">Transmembrane</keyword>
<feature type="transmembrane region" description="Helical" evidence="11">
    <location>
        <begin position="47"/>
        <end position="65"/>
    </location>
</feature>
<sequence>MREFIARLTQDRFAPVWLFLEPILHVVLLVAVRDLIGRGRIVPGAEFIPWLVIGLLTYFLFRSLWNRGMTAINGNKALFCYRQVHPTDTVIIRCAMEAKLHSVVTLIMITVFVMLGFDMVPADPLGAIEVWLAVILLGLGMAMSFSVLVTFFPEAAKIVALVSLPLYLLSGVMIPIQLMPHGIQEYLLYNPMLHAIELIRGSFFSTYHMVRDVELSYVYEWGVCTLLLGLALQVRYKMRMVSS</sequence>
<dbReference type="GO" id="GO:0043190">
    <property type="term" value="C:ATP-binding cassette (ABC) transporter complex"/>
    <property type="evidence" value="ECO:0007669"/>
    <property type="project" value="InterPro"/>
</dbReference>
<dbReference type="PANTHER" id="PTHR30413:SF10">
    <property type="entry name" value="CAPSULE POLYSACCHARIDE EXPORT INNER-MEMBRANE PROTEIN CTRC"/>
    <property type="match status" value="1"/>
</dbReference>
<evidence type="ECO:0000313" key="13">
    <source>
        <dbReference type="EMBL" id="RUO64329.1"/>
    </source>
</evidence>
<name>A0A432YS24_9GAMM</name>
<dbReference type="Pfam" id="PF01061">
    <property type="entry name" value="ABC2_membrane"/>
    <property type="match status" value="1"/>
</dbReference>
<comment type="subcellular location">
    <subcellularLocation>
        <location evidence="11">Cell inner membrane</location>
        <topology evidence="11">Multi-pass membrane protein</topology>
    </subcellularLocation>
    <subcellularLocation>
        <location evidence="1">Cell membrane</location>
        <topology evidence="1">Multi-pass membrane protein</topology>
    </subcellularLocation>
</comment>
<keyword evidence="9" id="KW-0625">Polysaccharide transport</keyword>
<protein>
    <recommendedName>
        <fullName evidence="11">Transport permease protein</fullName>
    </recommendedName>
</protein>
<dbReference type="EMBL" id="PIQA01000006">
    <property type="protein sequence ID" value="RUO64329.1"/>
    <property type="molecule type" value="Genomic_DNA"/>
</dbReference>
<keyword evidence="4 11" id="KW-1003">Cell membrane</keyword>
<dbReference type="GO" id="GO:0015920">
    <property type="term" value="P:lipopolysaccharide transport"/>
    <property type="evidence" value="ECO:0007669"/>
    <property type="project" value="TreeGrafter"/>
</dbReference>
<evidence type="ECO:0000256" key="5">
    <source>
        <dbReference type="ARBA" id="ARBA00022597"/>
    </source>
</evidence>
<dbReference type="InterPro" id="IPR013525">
    <property type="entry name" value="ABC2_TM"/>
</dbReference>
<feature type="transmembrane region" description="Helical" evidence="11">
    <location>
        <begin position="128"/>
        <end position="151"/>
    </location>
</feature>
<feature type="transmembrane region" description="Helical" evidence="11">
    <location>
        <begin position="217"/>
        <end position="236"/>
    </location>
</feature>
<feature type="transmembrane region" description="Helical" evidence="11">
    <location>
        <begin position="12"/>
        <end position="32"/>
    </location>
</feature>
<feature type="transmembrane region" description="Helical" evidence="11">
    <location>
        <begin position="103"/>
        <end position="122"/>
    </location>
</feature>
<keyword evidence="8 11" id="KW-1133">Transmembrane helix</keyword>
<evidence type="ECO:0000256" key="10">
    <source>
        <dbReference type="ARBA" id="ARBA00023136"/>
    </source>
</evidence>
<comment type="caution">
    <text evidence="13">The sequence shown here is derived from an EMBL/GenBank/DDBJ whole genome shotgun (WGS) entry which is preliminary data.</text>
</comment>
<evidence type="ECO:0000313" key="14">
    <source>
        <dbReference type="Proteomes" id="UP000288361"/>
    </source>
</evidence>
<dbReference type="PROSITE" id="PS51012">
    <property type="entry name" value="ABC_TM2"/>
    <property type="match status" value="1"/>
</dbReference>
<dbReference type="PANTHER" id="PTHR30413">
    <property type="entry name" value="INNER MEMBRANE TRANSPORT PERMEASE"/>
    <property type="match status" value="1"/>
</dbReference>
<proteinExistence type="inferred from homology"/>
<keyword evidence="3 11" id="KW-0813">Transport</keyword>
<evidence type="ECO:0000256" key="11">
    <source>
        <dbReference type="RuleBase" id="RU361157"/>
    </source>
</evidence>
<accession>A0A432YS24</accession>
<feature type="domain" description="ABC transmembrane type-2" evidence="12">
    <location>
        <begin position="13"/>
        <end position="236"/>
    </location>
</feature>
<comment type="similarity">
    <text evidence="2 11">Belongs to the ABC-2 integral membrane protein family.</text>
</comment>
<dbReference type="AlphaFoldDB" id="A0A432YS24"/>
<evidence type="ECO:0000256" key="9">
    <source>
        <dbReference type="ARBA" id="ARBA00023047"/>
    </source>
</evidence>
<gene>
    <name evidence="13" type="ORF">CWI73_09075</name>
</gene>
<keyword evidence="10 11" id="KW-0472">Membrane</keyword>
<dbReference type="InterPro" id="IPR047817">
    <property type="entry name" value="ABC2_TM_bact-type"/>
</dbReference>
<evidence type="ECO:0000256" key="2">
    <source>
        <dbReference type="ARBA" id="ARBA00007783"/>
    </source>
</evidence>
<dbReference type="InterPro" id="IPR000412">
    <property type="entry name" value="ABC_2_transport"/>
</dbReference>